<organism evidence="2 3">
    <name type="scientific">Trichogramma brassicae</name>
    <dbReference type="NCBI Taxonomy" id="86971"/>
    <lineage>
        <taxon>Eukaryota</taxon>
        <taxon>Metazoa</taxon>
        <taxon>Ecdysozoa</taxon>
        <taxon>Arthropoda</taxon>
        <taxon>Hexapoda</taxon>
        <taxon>Insecta</taxon>
        <taxon>Pterygota</taxon>
        <taxon>Neoptera</taxon>
        <taxon>Endopterygota</taxon>
        <taxon>Hymenoptera</taxon>
        <taxon>Apocrita</taxon>
        <taxon>Proctotrupomorpha</taxon>
        <taxon>Chalcidoidea</taxon>
        <taxon>Trichogrammatidae</taxon>
        <taxon>Trichogramma</taxon>
    </lineage>
</organism>
<gene>
    <name evidence="2" type="ORF">TBRA_LOCUS9288</name>
</gene>
<sequence length="185" mass="21117">MRDANKNKLIKFSVEVVRGEVIERICSLLQISYRSEMNNITLVWVMFSVKLPIRAQICNTLAIIIQSGNVLSKSQEDTSGRSGGYQRRRRTGFENTFNRGKSSAMNIGPFTKTMRTAMMNNSSSKKKILPGEANAKEKRQDGIRTTKWFALKKKLKHYNRRGSIKKLDSSINKRPQNPHRAPSRA</sequence>
<evidence type="ECO:0000313" key="2">
    <source>
        <dbReference type="EMBL" id="CAB0037461.1"/>
    </source>
</evidence>
<keyword evidence="3" id="KW-1185">Reference proteome</keyword>
<dbReference type="Proteomes" id="UP000479190">
    <property type="component" value="Unassembled WGS sequence"/>
</dbReference>
<accession>A0A6H5IPJ7</accession>
<proteinExistence type="predicted"/>
<evidence type="ECO:0000256" key="1">
    <source>
        <dbReference type="SAM" id="MobiDB-lite"/>
    </source>
</evidence>
<protein>
    <submittedName>
        <fullName evidence="2">Uncharacterized protein</fullName>
    </submittedName>
</protein>
<dbReference type="EMBL" id="CADCXV010000856">
    <property type="protein sequence ID" value="CAB0037461.1"/>
    <property type="molecule type" value="Genomic_DNA"/>
</dbReference>
<feature type="region of interest" description="Disordered" evidence="1">
    <location>
        <begin position="73"/>
        <end position="98"/>
    </location>
</feature>
<dbReference type="AlphaFoldDB" id="A0A6H5IPJ7"/>
<reference evidence="2 3" key="1">
    <citation type="submission" date="2020-02" db="EMBL/GenBank/DDBJ databases">
        <authorList>
            <person name="Ferguson B K."/>
        </authorList>
    </citation>
    <scope>NUCLEOTIDE SEQUENCE [LARGE SCALE GENOMIC DNA]</scope>
</reference>
<evidence type="ECO:0000313" key="3">
    <source>
        <dbReference type="Proteomes" id="UP000479190"/>
    </source>
</evidence>
<name>A0A6H5IPJ7_9HYME</name>
<feature type="region of interest" description="Disordered" evidence="1">
    <location>
        <begin position="159"/>
        <end position="185"/>
    </location>
</feature>